<dbReference type="InterPro" id="IPR013088">
    <property type="entry name" value="Znf_NHR/GATA"/>
</dbReference>
<evidence type="ECO:0000256" key="2">
    <source>
        <dbReference type="ARBA" id="ARBA00022771"/>
    </source>
</evidence>
<feature type="domain" description="GATA-type" evidence="10">
    <location>
        <begin position="34"/>
        <end position="64"/>
    </location>
</feature>
<dbReference type="Pfam" id="PF00320">
    <property type="entry name" value="GATA"/>
    <property type="match status" value="1"/>
</dbReference>
<dbReference type="EMBL" id="KZ452001">
    <property type="protein sequence ID" value="PKA52738.1"/>
    <property type="molecule type" value="Genomic_DNA"/>
</dbReference>
<keyword evidence="12" id="KW-1185">Reference proteome</keyword>
<sequence>MDLSGEKGPGSMDPSADPSIRDCQAWDSDGMKCCADCRTTKTPLWRGGPSGPKTLCNACGIRYRKKRRAVMGLKERKVAGDSEAKRKSDDTELDRGSSRKMGSSLKVRMLGFGRRETFLKQGRFVQNPKQRMMGEEEQAAFLLMSLSSGFVYAN</sequence>
<evidence type="ECO:0000313" key="11">
    <source>
        <dbReference type="EMBL" id="PKA52738.1"/>
    </source>
</evidence>
<feature type="region of interest" description="Disordered" evidence="9">
    <location>
        <begin position="1"/>
        <end position="23"/>
    </location>
</feature>
<dbReference type="CDD" id="cd00202">
    <property type="entry name" value="ZnF_GATA"/>
    <property type="match status" value="1"/>
</dbReference>
<dbReference type="GO" id="GO:0006355">
    <property type="term" value="P:regulation of DNA-templated transcription"/>
    <property type="evidence" value="ECO:0007669"/>
    <property type="project" value="InterPro"/>
</dbReference>
<dbReference type="PANTHER" id="PTHR47172:SF24">
    <property type="entry name" value="GATA ZINC FINGER DOMAIN-CONTAINING PROTEIN 14-RELATED"/>
    <property type="match status" value="1"/>
</dbReference>
<evidence type="ECO:0000313" key="12">
    <source>
        <dbReference type="Proteomes" id="UP000236161"/>
    </source>
</evidence>
<protein>
    <submittedName>
        <fullName evidence="11">GATA transcription factor 16</fullName>
    </submittedName>
</protein>
<dbReference type="SUPFAM" id="SSF57716">
    <property type="entry name" value="Glucocorticoid receptor-like (DNA-binding domain)"/>
    <property type="match status" value="1"/>
</dbReference>
<dbReference type="Gene3D" id="3.30.50.10">
    <property type="entry name" value="Erythroid Transcription Factor GATA-1, subunit A"/>
    <property type="match status" value="1"/>
</dbReference>
<dbReference type="SMART" id="SM00401">
    <property type="entry name" value="ZnF_GATA"/>
    <property type="match status" value="1"/>
</dbReference>
<comment type="similarity">
    <text evidence="6">Belongs to the type IV zinc-finger family. Class B subfamily.</text>
</comment>
<keyword evidence="2 8" id="KW-0863">Zinc-finger</keyword>
<name>A0A2I0AB10_9ASPA</name>
<gene>
    <name evidence="11" type="primary">GATA16</name>
    <name evidence="11" type="ORF">AXF42_Ash001719</name>
</gene>
<keyword evidence="4" id="KW-0805">Transcription regulation</keyword>
<dbReference type="GO" id="GO:0008270">
    <property type="term" value="F:zinc ion binding"/>
    <property type="evidence" value="ECO:0007669"/>
    <property type="project" value="UniProtKB-KW"/>
</dbReference>
<dbReference type="AlphaFoldDB" id="A0A2I0AB10"/>
<evidence type="ECO:0000256" key="8">
    <source>
        <dbReference type="PROSITE-ProRule" id="PRU00094"/>
    </source>
</evidence>
<proteinExistence type="inferred from homology"/>
<dbReference type="GO" id="GO:0043565">
    <property type="term" value="F:sequence-specific DNA binding"/>
    <property type="evidence" value="ECO:0007669"/>
    <property type="project" value="InterPro"/>
</dbReference>
<evidence type="ECO:0000259" key="10">
    <source>
        <dbReference type="PROSITE" id="PS50114"/>
    </source>
</evidence>
<keyword evidence="3" id="KW-0862">Zinc</keyword>
<comment type="function">
    <text evidence="7">Transcriptional regulator that specifically binds 5'-GATA-3' or 5'-GAT-3' motifs within gene promoters.</text>
</comment>
<dbReference type="PROSITE" id="PS50114">
    <property type="entry name" value="GATA_ZN_FINGER_2"/>
    <property type="match status" value="1"/>
</dbReference>
<evidence type="ECO:0000256" key="5">
    <source>
        <dbReference type="ARBA" id="ARBA00023163"/>
    </source>
</evidence>
<accession>A0A2I0AB10</accession>
<organism evidence="11 12">
    <name type="scientific">Apostasia shenzhenica</name>
    <dbReference type="NCBI Taxonomy" id="1088818"/>
    <lineage>
        <taxon>Eukaryota</taxon>
        <taxon>Viridiplantae</taxon>
        <taxon>Streptophyta</taxon>
        <taxon>Embryophyta</taxon>
        <taxon>Tracheophyta</taxon>
        <taxon>Spermatophyta</taxon>
        <taxon>Magnoliopsida</taxon>
        <taxon>Liliopsida</taxon>
        <taxon>Asparagales</taxon>
        <taxon>Orchidaceae</taxon>
        <taxon>Apostasioideae</taxon>
        <taxon>Apostasia</taxon>
    </lineage>
</organism>
<evidence type="ECO:0000256" key="6">
    <source>
        <dbReference type="ARBA" id="ARBA00024019"/>
    </source>
</evidence>
<dbReference type="Proteomes" id="UP000236161">
    <property type="component" value="Unassembled WGS sequence"/>
</dbReference>
<feature type="compositionally biased region" description="Basic and acidic residues" evidence="9">
    <location>
        <begin position="73"/>
        <end position="97"/>
    </location>
</feature>
<reference evidence="11 12" key="1">
    <citation type="journal article" date="2017" name="Nature">
        <title>The Apostasia genome and the evolution of orchids.</title>
        <authorList>
            <person name="Zhang G.Q."/>
            <person name="Liu K.W."/>
            <person name="Li Z."/>
            <person name="Lohaus R."/>
            <person name="Hsiao Y.Y."/>
            <person name="Niu S.C."/>
            <person name="Wang J.Y."/>
            <person name="Lin Y.C."/>
            <person name="Xu Q."/>
            <person name="Chen L.J."/>
            <person name="Yoshida K."/>
            <person name="Fujiwara S."/>
            <person name="Wang Z.W."/>
            <person name="Zhang Y.Q."/>
            <person name="Mitsuda N."/>
            <person name="Wang M."/>
            <person name="Liu G.H."/>
            <person name="Pecoraro L."/>
            <person name="Huang H.X."/>
            <person name="Xiao X.J."/>
            <person name="Lin M."/>
            <person name="Wu X.Y."/>
            <person name="Wu W.L."/>
            <person name="Chen Y.Y."/>
            <person name="Chang S.B."/>
            <person name="Sakamoto S."/>
            <person name="Ohme-Takagi M."/>
            <person name="Yagi M."/>
            <person name="Zeng S.J."/>
            <person name="Shen C.Y."/>
            <person name="Yeh C.M."/>
            <person name="Luo Y.B."/>
            <person name="Tsai W.C."/>
            <person name="Van de Peer Y."/>
            <person name="Liu Z.J."/>
        </authorList>
    </citation>
    <scope>NUCLEOTIDE SEQUENCE [LARGE SCALE GENOMIC DNA]</scope>
    <source>
        <strain evidence="12">cv. Shenzhen</strain>
        <tissue evidence="11">Stem</tissue>
    </source>
</reference>
<dbReference type="InterPro" id="IPR000679">
    <property type="entry name" value="Znf_GATA"/>
</dbReference>
<dbReference type="OrthoDB" id="2162994at2759"/>
<keyword evidence="1" id="KW-0479">Metal-binding</keyword>
<evidence type="ECO:0000256" key="3">
    <source>
        <dbReference type="ARBA" id="ARBA00022833"/>
    </source>
</evidence>
<keyword evidence="5" id="KW-0804">Transcription</keyword>
<evidence type="ECO:0000256" key="7">
    <source>
        <dbReference type="ARBA" id="ARBA00037539"/>
    </source>
</evidence>
<evidence type="ECO:0000256" key="4">
    <source>
        <dbReference type="ARBA" id="ARBA00023015"/>
    </source>
</evidence>
<dbReference type="STRING" id="1088818.A0A2I0AB10"/>
<dbReference type="PANTHER" id="PTHR47172">
    <property type="entry name" value="OS01G0976800 PROTEIN"/>
    <property type="match status" value="1"/>
</dbReference>
<evidence type="ECO:0000256" key="9">
    <source>
        <dbReference type="SAM" id="MobiDB-lite"/>
    </source>
</evidence>
<evidence type="ECO:0000256" key="1">
    <source>
        <dbReference type="ARBA" id="ARBA00022723"/>
    </source>
</evidence>
<feature type="region of interest" description="Disordered" evidence="9">
    <location>
        <begin position="72"/>
        <end position="104"/>
    </location>
</feature>
<dbReference type="PROSITE" id="PS00344">
    <property type="entry name" value="GATA_ZN_FINGER_1"/>
    <property type="match status" value="1"/>
</dbReference>